<feature type="repeat" description="WD" evidence="1">
    <location>
        <begin position="37"/>
        <end position="78"/>
    </location>
</feature>
<dbReference type="InterPro" id="IPR015943">
    <property type="entry name" value="WD40/YVTN_repeat-like_dom_sf"/>
</dbReference>
<evidence type="ECO:0000256" key="4">
    <source>
        <dbReference type="SAM" id="MobiDB-lite"/>
    </source>
</evidence>
<comment type="similarity">
    <text evidence="2">Belongs to the WD repeat coronin family.</text>
</comment>
<sequence length="289" mass="33139">MADESLFETYRLHLKTFPPVCQILIWNLEIGEPVKMIDCHTDVILSMSFNTDGSLLATSCKDKKLRVIEPRSGRVLQEDLSMPIVEEDIDGLSGLLFPFYDADTHMLYLAGKGDGNIRYFEMTTEKPYIQYLTEFRSPAPQKGLGESRSDPLKRSINGPQKRREGIRTASVPVYRRRSESGRIKPALSASEWLSGIDRDPVLMSLKDGYNRPNQLVFKAPVKEKKSVVVNGIDLLENVPPRTENELLRMFFRQQDELRRLKEELTTKDVRIRQLELELNNLKNVSPNNV</sequence>
<evidence type="ECO:0000313" key="6">
    <source>
        <dbReference type="Proteomes" id="UP000677803"/>
    </source>
</evidence>
<dbReference type="OrthoDB" id="1850764at2759"/>
<dbReference type="AlphaFoldDB" id="A0A8S4AD61"/>
<keyword evidence="1 2" id="KW-0853">WD repeat</keyword>
<dbReference type="InterPro" id="IPR001680">
    <property type="entry name" value="WD40_rpt"/>
</dbReference>
<dbReference type="Gene3D" id="2.130.10.10">
    <property type="entry name" value="YVTN repeat-like/Quinoprotein amine dehydrogenase"/>
    <property type="match status" value="1"/>
</dbReference>
<dbReference type="SUPFAM" id="SSF50978">
    <property type="entry name" value="WD40 repeat-like"/>
    <property type="match status" value="1"/>
</dbReference>
<evidence type="ECO:0000256" key="3">
    <source>
        <dbReference type="SAM" id="Coils"/>
    </source>
</evidence>
<protein>
    <recommendedName>
        <fullName evidence="2">Coronin</fullName>
    </recommendedName>
</protein>
<dbReference type="GO" id="GO:0051015">
    <property type="term" value="F:actin filament binding"/>
    <property type="evidence" value="ECO:0007669"/>
    <property type="project" value="TreeGrafter"/>
</dbReference>
<organism evidence="5 6">
    <name type="scientific">Menidia menidia</name>
    <name type="common">Atlantic silverside</name>
    <dbReference type="NCBI Taxonomy" id="238744"/>
    <lineage>
        <taxon>Eukaryota</taxon>
        <taxon>Metazoa</taxon>
        <taxon>Chordata</taxon>
        <taxon>Craniata</taxon>
        <taxon>Vertebrata</taxon>
        <taxon>Euteleostomi</taxon>
        <taxon>Actinopterygii</taxon>
        <taxon>Neopterygii</taxon>
        <taxon>Teleostei</taxon>
        <taxon>Neoteleostei</taxon>
        <taxon>Acanthomorphata</taxon>
        <taxon>Ovalentaria</taxon>
        <taxon>Atherinomorphae</taxon>
        <taxon>Atheriniformes</taxon>
        <taxon>Atherinopsidae</taxon>
        <taxon>Menidiinae</taxon>
        <taxon>Menidia</taxon>
    </lineage>
</organism>
<dbReference type="SMART" id="SM01167">
    <property type="entry name" value="DUF1900"/>
    <property type="match status" value="1"/>
</dbReference>
<dbReference type="EMBL" id="CAJRST010000001">
    <property type="protein sequence ID" value="CAG5859371.1"/>
    <property type="molecule type" value="Genomic_DNA"/>
</dbReference>
<dbReference type="SMART" id="SM00320">
    <property type="entry name" value="WD40"/>
    <property type="match status" value="1"/>
</dbReference>
<accession>A0A8S4AD61</accession>
<keyword evidence="3" id="KW-0175">Coiled coil</keyword>
<name>A0A8S4AD61_9TELE</name>
<dbReference type="PROSITE" id="PS50082">
    <property type="entry name" value="WD_REPEATS_2"/>
    <property type="match status" value="1"/>
</dbReference>
<dbReference type="Pfam" id="PF00400">
    <property type="entry name" value="WD40"/>
    <property type="match status" value="1"/>
</dbReference>
<feature type="region of interest" description="Disordered" evidence="4">
    <location>
        <begin position="139"/>
        <end position="164"/>
    </location>
</feature>
<keyword evidence="6" id="KW-1185">Reference proteome</keyword>
<gene>
    <name evidence="5" type="ORF">MMEN_LOCUS843</name>
</gene>
<dbReference type="PANTHER" id="PTHR10856">
    <property type="entry name" value="CORONIN"/>
    <property type="match status" value="1"/>
</dbReference>
<evidence type="ECO:0000256" key="1">
    <source>
        <dbReference type="PROSITE-ProRule" id="PRU00221"/>
    </source>
</evidence>
<evidence type="ECO:0000313" key="5">
    <source>
        <dbReference type="EMBL" id="CAG5859371.1"/>
    </source>
</evidence>
<dbReference type="PANTHER" id="PTHR10856:SF17">
    <property type="entry name" value="CORONIN-2B"/>
    <property type="match status" value="1"/>
</dbReference>
<keyword evidence="2" id="KW-0677">Repeat</keyword>
<dbReference type="InterPro" id="IPR015505">
    <property type="entry name" value="Coronin"/>
</dbReference>
<comment type="caution">
    <text evidence="5">The sequence shown here is derived from an EMBL/GenBank/DDBJ whole genome shotgun (WGS) entry which is preliminary data.</text>
</comment>
<dbReference type="InterPro" id="IPR036322">
    <property type="entry name" value="WD40_repeat_dom_sf"/>
</dbReference>
<dbReference type="Proteomes" id="UP000677803">
    <property type="component" value="Unassembled WGS sequence"/>
</dbReference>
<evidence type="ECO:0000256" key="2">
    <source>
        <dbReference type="RuleBase" id="RU280818"/>
    </source>
</evidence>
<proteinExistence type="inferred from homology"/>
<feature type="coiled-coil region" evidence="3">
    <location>
        <begin position="257"/>
        <end position="284"/>
    </location>
</feature>
<reference evidence="5" key="1">
    <citation type="submission" date="2021-05" db="EMBL/GenBank/DDBJ databases">
        <authorList>
            <person name="Tigano A."/>
        </authorList>
    </citation>
    <scope>NUCLEOTIDE SEQUENCE</scope>
</reference>